<keyword evidence="1" id="KW-0732">Signal</keyword>
<evidence type="ECO:0000313" key="3">
    <source>
        <dbReference type="Proteomes" id="UP000605990"/>
    </source>
</evidence>
<dbReference type="Proteomes" id="UP000605990">
    <property type="component" value="Unassembled WGS sequence"/>
</dbReference>
<keyword evidence="3" id="KW-1185">Reference proteome</keyword>
<evidence type="ECO:0000256" key="1">
    <source>
        <dbReference type="SAM" id="SignalP"/>
    </source>
</evidence>
<name>A0ABR7J2H7_9FLAO</name>
<evidence type="ECO:0000313" key="2">
    <source>
        <dbReference type="EMBL" id="MBC5836246.1"/>
    </source>
</evidence>
<accession>A0ABR7J2H7</accession>
<protein>
    <recommendedName>
        <fullName evidence="4">WG repeat-containing protein</fullName>
    </recommendedName>
</protein>
<gene>
    <name evidence="2" type="ORF">H8R27_15250</name>
</gene>
<reference evidence="2 3" key="1">
    <citation type="submission" date="2020-08" db="EMBL/GenBank/DDBJ databases">
        <title>Description of novel Flavobacterium F-408 isolate.</title>
        <authorList>
            <person name="Saticioglu I.B."/>
            <person name="Duman M."/>
            <person name="Altun S."/>
        </authorList>
    </citation>
    <scope>NUCLEOTIDE SEQUENCE [LARGE SCALE GENOMIC DNA]</scope>
    <source>
        <strain evidence="2 3">F-408</strain>
    </source>
</reference>
<sequence length="503" mass="60273">MKNLKLILALFLFTQFNFAQETYKITQGELQFINPEKGIILKKNNDYLQLIIESNINNKKMKFSTIINKISEADFINYSNNMKNVYYEDIIVKYDFKKIKKIKFVSNEKDEFGEYELTHFNNETFVTYQHEFKEVTNKMELIECDEYSKYFYANFGENKKIIITSGDFNSFIIPTKNKLQLLGNNSFENYKIVKQSKLTNKHIWLTTNRIFDEQEFIIDTLKNKKVQLKNIYNEILIKEIYDSITINSIIYCYKKNNVDLYNLRFKKLNKKRIKAAHTYMGNVQILKKNNLNWIDWNGKELKKPSFFHSYNLPEAIIEVEQGEIKINKKYNSFFLVDSNFYNYDIQIFKKDSIQLINTKNIEFFLSVENSSFNKIISKNINNYEDKENSYGQYNKYNNGLLYSKFNIVAYKNINGSFGFNFIDKFINPNFSNKDFDLLQELQSIEFQNPFYKLEKNNLFMLYPLQNNFKYKSLSIFQYNFARFELPNGQKGWLSKEGKEYFDE</sequence>
<dbReference type="RefSeq" id="WP_166131771.1">
    <property type="nucleotide sequence ID" value="NZ_JAANOQ010000017.1"/>
</dbReference>
<evidence type="ECO:0008006" key="4">
    <source>
        <dbReference type="Google" id="ProtNLM"/>
    </source>
</evidence>
<organism evidence="2 3">
    <name type="scientific">Flavobacterium bernardetii</name>
    <dbReference type="NCBI Taxonomy" id="2813823"/>
    <lineage>
        <taxon>Bacteria</taxon>
        <taxon>Pseudomonadati</taxon>
        <taxon>Bacteroidota</taxon>
        <taxon>Flavobacteriia</taxon>
        <taxon>Flavobacteriales</taxon>
        <taxon>Flavobacteriaceae</taxon>
        <taxon>Flavobacterium</taxon>
    </lineage>
</organism>
<feature type="signal peptide" evidence="1">
    <location>
        <begin position="1"/>
        <end position="19"/>
    </location>
</feature>
<comment type="caution">
    <text evidence="2">The sequence shown here is derived from an EMBL/GenBank/DDBJ whole genome shotgun (WGS) entry which is preliminary data.</text>
</comment>
<proteinExistence type="predicted"/>
<dbReference type="EMBL" id="JACRUN010000017">
    <property type="protein sequence ID" value="MBC5836246.1"/>
    <property type="molecule type" value="Genomic_DNA"/>
</dbReference>
<feature type="chain" id="PRO_5046541218" description="WG repeat-containing protein" evidence="1">
    <location>
        <begin position="20"/>
        <end position="503"/>
    </location>
</feature>